<protein>
    <submittedName>
        <fullName evidence="2">Aspartate aminotransferase</fullName>
    </submittedName>
</protein>
<dbReference type="InterPro" id="IPR015424">
    <property type="entry name" value="PyrdxlP-dep_Trfase"/>
</dbReference>
<dbReference type="RefSeq" id="WP_022635784.1">
    <property type="nucleotide sequence ID" value="NZ_ASJR01000002.1"/>
</dbReference>
<dbReference type="STRING" id="1313304.CALK_0236"/>
<dbReference type="PANTHER" id="PTHR42691:SF1">
    <property type="entry name" value="ASPARTATE AMINOTRANSFERASE YHDR-RELATED"/>
    <property type="match status" value="1"/>
</dbReference>
<comment type="caution">
    <text evidence="2">The sequence shown here is derived from an EMBL/GenBank/DDBJ whole genome shotgun (WGS) entry which is preliminary data.</text>
</comment>
<evidence type="ECO:0000313" key="3">
    <source>
        <dbReference type="Proteomes" id="UP000017148"/>
    </source>
</evidence>
<keyword evidence="2" id="KW-0032">Aminotransferase</keyword>
<dbReference type="NCBIfam" id="NF005305">
    <property type="entry name" value="PRK06836.1"/>
    <property type="match status" value="1"/>
</dbReference>
<dbReference type="GO" id="GO:0030170">
    <property type="term" value="F:pyridoxal phosphate binding"/>
    <property type="evidence" value="ECO:0007669"/>
    <property type="project" value="InterPro"/>
</dbReference>
<dbReference type="Gene3D" id="3.90.1150.10">
    <property type="entry name" value="Aspartate Aminotransferase, domain 1"/>
    <property type="match status" value="1"/>
</dbReference>
<name>U7DDU4_9BACT</name>
<evidence type="ECO:0000313" key="2">
    <source>
        <dbReference type="EMBL" id="ERP39071.1"/>
    </source>
</evidence>
<dbReference type="eggNOG" id="COG0436">
    <property type="taxonomic scope" value="Bacteria"/>
</dbReference>
<dbReference type="Pfam" id="PF00155">
    <property type="entry name" value="Aminotran_1_2"/>
    <property type="match status" value="1"/>
</dbReference>
<dbReference type="PANTHER" id="PTHR42691">
    <property type="entry name" value="ASPARTATE AMINOTRANSFERASE YHDR-RELATED"/>
    <property type="match status" value="1"/>
</dbReference>
<keyword evidence="2" id="KW-0808">Transferase</keyword>
<proteinExistence type="predicted"/>
<dbReference type="PATRIC" id="fig|1313304.3.peg.218"/>
<dbReference type="OrthoDB" id="9804474at2"/>
<dbReference type="Proteomes" id="UP000017148">
    <property type="component" value="Unassembled WGS sequence"/>
</dbReference>
<dbReference type="AlphaFoldDB" id="U7DDU4"/>
<keyword evidence="3" id="KW-1185">Reference proteome</keyword>
<accession>U7DDU4</accession>
<dbReference type="SUPFAM" id="SSF53383">
    <property type="entry name" value="PLP-dependent transferases"/>
    <property type="match status" value="1"/>
</dbReference>
<dbReference type="CDD" id="cd00609">
    <property type="entry name" value="AAT_like"/>
    <property type="match status" value="1"/>
</dbReference>
<reference evidence="2 3" key="1">
    <citation type="journal article" date="2013" name="Environ. Microbiol.">
        <title>Genome analysis of Chitinivibrio alkaliphilus gen. nov., sp. nov., a novel extremely haloalkaliphilic anaerobic chitinolytic bacterium from the candidate phylum Termite Group 3.</title>
        <authorList>
            <person name="Sorokin D.Y."/>
            <person name="Gumerov V.M."/>
            <person name="Rakitin A.L."/>
            <person name="Beletsky A.V."/>
            <person name="Damste J.S."/>
            <person name="Muyzer G."/>
            <person name="Mardanov A.V."/>
            <person name="Ravin N.V."/>
        </authorList>
    </citation>
    <scope>NUCLEOTIDE SEQUENCE [LARGE SCALE GENOMIC DNA]</scope>
    <source>
        <strain evidence="2 3">ACht1</strain>
    </source>
</reference>
<dbReference type="InterPro" id="IPR004839">
    <property type="entry name" value="Aminotransferase_I/II_large"/>
</dbReference>
<dbReference type="Gene3D" id="3.40.640.10">
    <property type="entry name" value="Type I PLP-dependent aspartate aminotransferase-like (Major domain)"/>
    <property type="match status" value="1"/>
</dbReference>
<dbReference type="InterPro" id="IPR015422">
    <property type="entry name" value="PyrdxlP-dep_Trfase_small"/>
</dbReference>
<dbReference type="InterPro" id="IPR015421">
    <property type="entry name" value="PyrdxlP-dep_Trfase_major"/>
</dbReference>
<dbReference type="EMBL" id="ASJR01000002">
    <property type="protein sequence ID" value="ERP39071.1"/>
    <property type="molecule type" value="Genomic_DNA"/>
</dbReference>
<dbReference type="GO" id="GO:0008483">
    <property type="term" value="F:transaminase activity"/>
    <property type="evidence" value="ECO:0007669"/>
    <property type="project" value="UniProtKB-KW"/>
</dbReference>
<feature type="domain" description="Aminotransferase class I/classII large" evidence="1">
    <location>
        <begin position="36"/>
        <end position="382"/>
    </location>
</feature>
<sequence>MAISEKIAAYMQKGSMIRKLFEEGARLKADGSGRPVYDFSIGNPDLEPPQEFSRALARHAQDTTHGRHKYMANTGYEETRRAVAVQLEKEYNLPFHDESIIMTVGAGGGLNTLLKAVVNPGEEVLTVAPYFVEYGFYCDNHGINLRTVECDRDFHLPLEKIDHAITEKTGAVIINNPNNPTGVVYTQDELNRLGEILARHSAGRKKPLYLIDDAPYRKLVYDVPHCSSAFAAYEHTFMVTSHSKDLGLPGERIGYIAISPRTQEPALIYQACAFTNRTLGFVNAPALMQRVVAQIQDVTIDLSWYKGKRDRLYTALRHMGYELPYPGGAFYMFPAVPAGMDEQAFVDLLTAKRVLTVPGSAFGKPGYFRLSYCVDDEKIDGALPFFEDALREARQKQ</sequence>
<organism evidence="2 3">
    <name type="scientific">Chitinivibrio alkaliphilus ACht1</name>
    <dbReference type="NCBI Taxonomy" id="1313304"/>
    <lineage>
        <taxon>Bacteria</taxon>
        <taxon>Pseudomonadati</taxon>
        <taxon>Fibrobacterota</taxon>
        <taxon>Chitinivibrionia</taxon>
        <taxon>Chitinivibrionales</taxon>
        <taxon>Chitinivibrionaceae</taxon>
        <taxon>Chitinivibrio</taxon>
    </lineage>
</organism>
<gene>
    <name evidence="2" type="ORF">CALK_0236</name>
</gene>
<dbReference type="PRINTS" id="PR00753">
    <property type="entry name" value="ACCSYNTHASE"/>
</dbReference>
<evidence type="ECO:0000259" key="1">
    <source>
        <dbReference type="Pfam" id="PF00155"/>
    </source>
</evidence>